<dbReference type="EMBL" id="UINC01229475">
    <property type="protein sequence ID" value="SVE61198.1"/>
    <property type="molecule type" value="Genomic_DNA"/>
</dbReference>
<dbReference type="InterPro" id="IPR029068">
    <property type="entry name" value="Glyas_Bleomycin-R_OHBP_Dase"/>
</dbReference>
<dbReference type="InterPro" id="IPR037523">
    <property type="entry name" value="VOC_core"/>
</dbReference>
<sequence length="94" mass="9971">MVFGLVFVAPASAQLSTEGPVVYGHHHFYVSSIEVNKKFWVDALGGTDAGNLGPAPVAVVRFPNVQVLLSEQVPTGGTRGTSVNHVGFRVPDLR</sequence>
<evidence type="ECO:0000313" key="2">
    <source>
        <dbReference type="EMBL" id="SVE61198.1"/>
    </source>
</evidence>
<gene>
    <name evidence="2" type="ORF">METZ01_LOCUS514052</name>
</gene>
<dbReference type="AlphaFoldDB" id="A0A383EYK2"/>
<dbReference type="Gene3D" id="3.10.180.10">
    <property type="entry name" value="2,3-Dihydroxybiphenyl 1,2-Dioxygenase, domain 1"/>
    <property type="match status" value="1"/>
</dbReference>
<organism evidence="2">
    <name type="scientific">marine metagenome</name>
    <dbReference type="NCBI Taxonomy" id="408172"/>
    <lineage>
        <taxon>unclassified sequences</taxon>
        <taxon>metagenomes</taxon>
        <taxon>ecological metagenomes</taxon>
    </lineage>
</organism>
<dbReference type="SUPFAM" id="SSF54593">
    <property type="entry name" value="Glyoxalase/Bleomycin resistance protein/Dihydroxybiphenyl dioxygenase"/>
    <property type="match status" value="1"/>
</dbReference>
<name>A0A383EYK2_9ZZZZ</name>
<feature type="non-terminal residue" evidence="2">
    <location>
        <position position="94"/>
    </location>
</feature>
<dbReference type="CDD" id="cd06587">
    <property type="entry name" value="VOC"/>
    <property type="match status" value="1"/>
</dbReference>
<accession>A0A383EYK2</accession>
<feature type="domain" description="VOC" evidence="1">
    <location>
        <begin position="22"/>
        <end position="94"/>
    </location>
</feature>
<reference evidence="2" key="1">
    <citation type="submission" date="2018-05" db="EMBL/GenBank/DDBJ databases">
        <authorList>
            <person name="Lanie J.A."/>
            <person name="Ng W.-L."/>
            <person name="Kazmierczak K.M."/>
            <person name="Andrzejewski T.M."/>
            <person name="Davidsen T.M."/>
            <person name="Wayne K.J."/>
            <person name="Tettelin H."/>
            <person name="Glass J.I."/>
            <person name="Rusch D."/>
            <person name="Podicherti R."/>
            <person name="Tsui H.-C.T."/>
            <person name="Winkler M.E."/>
        </authorList>
    </citation>
    <scope>NUCLEOTIDE SEQUENCE</scope>
</reference>
<protein>
    <recommendedName>
        <fullName evidence="1">VOC domain-containing protein</fullName>
    </recommendedName>
</protein>
<evidence type="ECO:0000259" key="1">
    <source>
        <dbReference type="PROSITE" id="PS51819"/>
    </source>
</evidence>
<dbReference type="PROSITE" id="PS51819">
    <property type="entry name" value="VOC"/>
    <property type="match status" value="1"/>
</dbReference>
<proteinExistence type="predicted"/>